<evidence type="ECO:0000313" key="2">
    <source>
        <dbReference type="EMBL" id="EKC78738.1"/>
    </source>
</evidence>
<proteinExistence type="predicted"/>
<sequence length="79" mass="8628">VIEAAIVAAHLRFRPIVMTSLAFILGLLPLVFASGPGSASRQGIGTGVFFGMLVAISVGIVFVPFFFVWIYRIKEKMKR</sequence>
<dbReference type="InterPro" id="IPR001036">
    <property type="entry name" value="Acrflvin-R"/>
</dbReference>
<keyword evidence="1" id="KW-0472">Membrane</keyword>
<dbReference type="AlphaFoldDB" id="K1U968"/>
<feature type="transmembrane region" description="Helical" evidence="1">
    <location>
        <begin position="16"/>
        <end position="35"/>
    </location>
</feature>
<keyword evidence="1" id="KW-1133">Transmembrane helix</keyword>
<organism evidence="2">
    <name type="scientific">human gut metagenome</name>
    <dbReference type="NCBI Taxonomy" id="408170"/>
    <lineage>
        <taxon>unclassified sequences</taxon>
        <taxon>metagenomes</taxon>
        <taxon>organismal metagenomes</taxon>
    </lineage>
</organism>
<dbReference type="GO" id="GO:0042910">
    <property type="term" value="F:xenobiotic transmembrane transporter activity"/>
    <property type="evidence" value="ECO:0007669"/>
    <property type="project" value="TreeGrafter"/>
</dbReference>
<dbReference type="Pfam" id="PF00873">
    <property type="entry name" value="ACR_tran"/>
    <property type="match status" value="1"/>
</dbReference>
<dbReference type="Gene3D" id="1.20.1640.10">
    <property type="entry name" value="Multidrug efflux transporter AcrB transmembrane domain"/>
    <property type="match status" value="1"/>
</dbReference>
<comment type="caution">
    <text evidence="2">The sequence shown here is derived from an EMBL/GenBank/DDBJ whole genome shotgun (WGS) entry which is preliminary data.</text>
</comment>
<dbReference type="EMBL" id="AJWY01002117">
    <property type="protein sequence ID" value="EKC78738.1"/>
    <property type="molecule type" value="Genomic_DNA"/>
</dbReference>
<accession>K1U968</accession>
<gene>
    <name evidence="2" type="ORF">LEA_03170</name>
</gene>
<feature type="transmembrane region" description="Helical" evidence="1">
    <location>
        <begin position="47"/>
        <end position="71"/>
    </location>
</feature>
<evidence type="ECO:0000256" key="1">
    <source>
        <dbReference type="SAM" id="Phobius"/>
    </source>
</evidence>
<name>K1U968_9ZZZZ</name>
<dbReference type="PANTHER" id="PTHR32063:SF13">
    <property type="entry name" value="MULTIDRUG EFFLUX PUMP SUBUNIT ACRB-RELATED"/>
    <property type="match status" value="1"/>
</dbReference>
<feature type="non-terminal residue" evidence="2">
    <location>
        <position position="1"/>
    </location>
</feature>
<dbReference type="SUPFAM" id="SSF82866">
    <property type="entry name" value="Multidrug efflux transporter AcrB transmembrane domain"/>
    <property type="match status" value="1"/>
</dbReference>
<dbReference type="PANTHER" id="PTHR32063">
    <property type="match status" value="1"/>
</dbReference>
<keyword evidence="1" id="KW-0812">Transmembrane</keyword>
<reference evidence="2" key="1">
    <citation type="journal article" date="2013" name="Environ. Microbiol.">
        <title>Microbiota from the distal guts of lean and obese adolescents exhibit partial functional redundancy besides clear differences in community structure.</title>
        <authorList>
            <person name="Ferrer M."/>
            <person name="Ruiz A."/>
            <person name="Lanza F."/>
            <person name="Haange S.B."/>
            <person name="Oberbach A."/>
            <person name="Till H."/>
            <person name="Bargiela R."/>
            <person name="Campoy C."/>
            <person name="Segura M.T."/>
            <person name="Richter M."/>
            <person name="von Bergen M."/>
            <person name="Seifert J."/>
            <person name="Suarez A."/>
        </authorList>
    </citation>
    <scope>NUCLEOTIDE SEQUENCE</scope>
</reference>
<dbReference type="GO" id="GO:0005886">
    <property type="term" value="C:plasma membrane"/>
    <property type="evidence" value="ECO:0007669"/>
    <property type="project" value="TreeGrafter"/>
</dbReference>
<protein>
    <submittedName>
        <fullName evidence="2">Acriflavin resistance protein</fullName>
    </submittedName>
</protein>